<name>A0A6A6ZZD4_9PLEO</name>
<keyword evidence="3" id="KW-1185">Reference proteome</keyword>
<evidence type="ECO:0000313" key="2">
    <source>
        <dbReference type="EMBL" id="KAF2825797.1"/>
    </source>
</evidence>
<evidence type="ECO:0000313" key="3">
    <source>
        <dbReference type="Proteomes" id="UP000799424"/>
    </source>
</evidence>
<dbReference type="Proteomes" id="UP000799424">
    <property type="component" value="Unassembled WGS sequence"/>
</dbReference>
<proteinExistence type="predicted"/>
<evidence type="ECO:0000256" key="1">
    <source>
        <dbReference type="SAM" id="Phobius"/>
    </source>
</evidence>
<feature type="transmembrane region" description="Helical" evidence="1">
    <location>
        <begin position="33"/>
        <end position="50"/>
    </location>
</feature>
<sequence length="118" mass="13435">MLVTQRRNSSTMSRHGMQKADPNVKMQYFGPQVFDAIVLGVAPAGVIPNFEHPTWHGQGCVVASSFSLAIMLFMAVVRIYDRCCIMQRWTSDDTIFVVSFVCFPPYGWDRRTTDLLLR</sequence>
<keyword evidence="1" id="KW-0472">Membrane</keyword>
<accession>A0A6A6ZZD4</accession>
<keyword evidence="1" id="KW-1133">Transmembrane helix</keyword>
<dbReference type="EMBL" id="MU006227">
    <property type="protein sequence ID" value="KAF2825797.1"/>
    <property type="molecule type" value="Genomic_DNA"/>
</dbReference>
<organism evidence="2 3">
    <name type="scientific">Ophiobolus disseminans</name>
    <dbReference type="NCBI Taxonomy" id="1469910"/>
    <lineage>
        <taxon>Eukaryota</taxon>
        <taxon>Fungi</taxon>
        <taxon>Dikarya</taxon>
        <taxon>Ascomycota</taxon>
        <taxon>Pezizomycotina</taxon>
        <taxon>Dothideomycetes</taxon>
        <taxon>Pleosporomycetidae</taxon>
        <taxon>Pleosporales</taxon>
        <taxon>Pleosporineae</taxon>
        <taxon>Phaeosphaeriaceae</taxon>
        <taxon>Ophiobolus</taxon>
    </lineage>
</organism>
<gene>
    <name evidence="2" type="ORF">CC86DRAFT_35108</name>
</gene>
<keyword evidence="1" id="KW-0812">Transmembrane</keyword>
<reference evidence="2" key="1">
    <citation type="journal article" date="2020" name="Stud. Mycol.">
        <title>101 Dothideomycetes genomes: a test case for predicting lifestyles and emergence of pathogens.</title>
        <authorList>
            <person name="Haridas S."/>
            <person name="Albert R."/>
            <person name="Binder M."/>
            <person name="Bloem J."/>
            <person name="Labutti K."/>
            <person name="Salamov A."/>
            <person name="Andreopoulos B."/>
            <person name="Baker S."/>
            <person name="Barry K."/>
            <person name="Bills G."/>
            <person name="Bluhm B."/>
            <person name="Cannon C."/>
            <person name="Castanera R."/>
            <person name="Culley D."/>
            <person name="Daum C."/>
            <person name="Ezra D."/>
            <person name="Gonzalez J."/>
            <person name="Henrissat B."/>
            <person name="Kuo A."/>
            <person name="Liang C."/>
            <person name="Lipzen A."/>
            <person name="Lutzoni F."/>
            <person name="Magnuson J."/>
            <person name="Mondo S."/>
            <person name="Nolan M."/>
            <person name="Ohm R."/>
            <person name="Pangilinan J."/>
            <person name="Park H.-J."/>
            <person name="Ramirez L."/>
            <person name="Alfaro M."/>
            <person name="Sun H."/>
            <person name="Tritt A."/>
            <person name="Yoshinaga Y."/>
            <person name="Zwiers L.-H."/>
            <person name="Turgeon B."/>
            <person name="Goodwin S."/>
            <person name="Spatafora J."/>
            <person name="Crous P."/>
            <person name="Grigoriev I."/>
        </authorList>
    </citation>
    <scope>NUCLEOTIDE SEQUENCE</scope>
    <source>
        <strain evidence="2">CBS 113818</strain>
    </source>
</reference>
<dbReference type="AlphaFoldDB" id="A0A6A6ZZD4"/>
<feature type="transmembrane region" description="Helical" evidence="1">
    <location>
        <begin position="56"/>
        <end position="80"/>
    </location>
</feature>
<protein>
    <submittedName>
        <fullName evidence="2">Uncharacterized protein</fullName>
    </submittedName>
</protein>